<feature type="region of interest" description="Disordered" evidence="1">
    <location>
        <begin position="232"/>
        <end position="273"/>
    </location>
</feature>
<accession>A0A9P7N356</accession>
<reference evidence="2" key="1">
    <citation type="journal article" date="2020" name="bioRxiv">
        <title>Whole genome comparisons of ergot fungi reveals the divergence and evolution of species within the genus Claviceps are the result of varying mechanisms driving genome evolution and host range expansion.</title>
        <authorList>
            <person name="Wyka S.A."/>
            <person name="Mondo S.J."/>
            <person name="Liu M."/>
            <person name="Dettman J."/>
            <person name="Nalam V."/>
            <person name="Broders K.D."/>
        </authorList>
    </citation>
    <scope>NUCLEOTIDE SEQUENCE</scope>
    <source>
        <strain evidence="2">CCC 602</strain>
    </source>
</reference>
<dbReference type="OrthoDB" id="4468425at2759"/>
<organism evidence="2 3">
    <name type="scientific">Claviceps pusilla</name>
    <dbReference type="NCBI Taxonomy" id="123648"/>
    <lineage>
        <taxon>Eukaryota</taxon>
        <taxon>Fungi</taxon>
        <taxon>Dikarya</taxon>
        <taxon>Ascomycota</taxon>
        <taxon>Pezizomycotina</taxon>
        <taxon>Sordariomycetes</taxon>
        <taxon>Hypocreomycetidae</taxon>
        <taxon>Hypocreales</taxon>
        <taxon>Clavicipitaceae</taxon>
        <taxon>Claviceps</taxon>
    </lineage>
</organism>
<sequence>MEVCLASQRAPSPLHHNVRLLRDAVKSLLDADDATSLTILANRLAPFRIDMEEKLIGEALFLQPVLILEDNPDACGDDAQTDVAVQCLPGSIATNPTYTKSVIPGTNLSTMSFEDFMDDGIPNQCAQHAFQTVGAGDFDGEIAFGFGMTHNEGLCDSMDLFADNSLVSASGGDLEYQSMLELESQWHASNDASMLDPSICSNRKDAEPGRLALPGTAGIPSNAPVTSAAAIKRPGSFDRDTPQSEPSPGLAEIRKVNTRRDKPDKNGKKTNRRMADVTPCKVDFMVQSCLRPDYHQFLRTHLPRWVRDGLWHNDLSQRGDGDGRRSDGFENLQRVYSCFCQLDARIKGDAIRSRMVMVLLHLEFENMYQDWKSGRVELAEPMTSMGRGNISAVIDTILEKAHPEWLFADAKQKAEFRAKFHNRKRHGKRWWMLMDALGPSVMILCSPRFAGAM</sequence>
<dbReference type="AlphaFoldDB" id="A0A9P7N356"/>
<protein>
    <submittedName>
        <fullName evidence="2">Uncharacterized protein</fullName>
    </submittedName>
</protein>
<proteinExistence type="predicted"/>
<gene>
    <name evidence="2" type="ORF">E4U43_005259</name>
</gene>
<evidence type="ECO:0000313" key="2">
    <source>
        <dbReference type="EMBL" id="KAG5987041.1"/>
    </source>
</evidence>
<feature type="compositionally biased region" description="Basic and acidic residues" evidence="1">
    <location>
        <begin position="252"/>
        <end position="267"/>
    </location>
</feature>
<dbReference type="EMBL" id="SRPW01003434">
    <property type="protein sequence ID" value="KAG5987041.1"/>
    <property type="molecule type" value="Genomic_DNA"/>
</dbReference>
<evidence type="ECO:0000256" key="1">
    <source>
        <dbReference type="SAM" id="MobiDB-lite"/>
    </source>
</evidence>
<comment type="caution">
    <text evidence="2">The sequence shown here is derived from an EMBL/GenBank/DDBJ whole genome shotgun (WGS) entry which is preliminary data.</text>
</comment>
<dbReference type="Proteomes" id="UP000748025">
    <property type="component" value="Unassembled WGS sequence"/>
</dbReference>
<keyword evidence="3" id="KW-1185">Reference proteome</keyword>
<evidence type="ECO:0000313" key="3">
    <source>
        <dbReference type="Proteomes" id="UP000748025"/>
    </source>
</evidence>
<name>A0A9P7N356_9HYPO</name>